<name>A0A9J6C934_POLVA</name>
<proteinExistence type="predicted"/>
<comment type="caution">
    <text evidence="4">The sequence shown here is derived from an EMBL/GenBank/DDBJ whole genome shotgun (WGS) entry which is preliminary data.</text>
</comment>
<dbReference type="EMBL" id="JADBJN010000002">
    <property type="protein sequence ID" value="KAG5678593.1"/>
    <property type="molecule type" value="Genomic_DNA"/>
</dbReference>
<dbReference type="PANTHER" id="PTHR36299:SF2">
    <property type="entry name" value="DUF4773 DOMAIN-CONTAINING PROTEIN"/>
    <property type="match status" value="1"/>
</dbReference>
<dbReference type="InterPro" id="IPR031941">
    <property type="entry name" value="DUF4773"/>
</dbReference>
<feature type="compositionally biased region" description="Basic and acidic residues" evidence="1">
    <location>
        <begin position="248"/>
        <end position="259"/>
    </location>
</feature>
<gene>
    <name evidence="4" type="ORF">PVAND_008254</name>
</gene>
<reference evidence="4" key="1">
    <citation type="submission" date="2021-03" db="EMBL/GenBank/DDBJ databases">
        <title>Chromosome level genome of the anhydrobiotic midge Polypedilum vanderplanki.</title>
        <authorList>
            <person name="Yoshida Y."/>
            <person name="Kikawada T."/>
            <person name="Gusev O."/>
        </authorList>
    </citation>
    <scope>NUCLEOTIDE SEQUENCE</scope>
    <source>
        <strain evidence="4">NIAS01</strain>
        <tissue evidence="4">Whole body or cell culture</tissue>
    </source>
</reference>
<sequence>MKINYLFILIISCHILIANCGILDFISLDDDDAPQKRDRENDCVCLNGNAEGKNCICCLDFNISDTFDLGRACVKVRYLSQAEGVHMNLTLGKTYSKAAVIKVSKPDEPVCLSMLGGLAKMCSKFNGLVPSSSNGLVGCLAIQPKLFGEVPVNFEFPCFDFNENEIKMIESPKKQEDEEEKDEGSSESETTETDSPDTETIGGFKVEDILNVVSKTADQGIKIISELFGIEDDDKKPAVENAAVVESKTSEDKNDTKKP</sequence>
<feature type="region of interest" description="Disordered" evidence="1">
    <location>
        <begin position="235"/>
        <end position="259"/>
    </location>
</feature>
<evidence type="ECO:0000313" key="5">
    <source>
        <dbReference type="Proteomes" id="UP001107558"/>
    </source>
</evidence>
<evidence type="ECO:0000259" key="3">
    <source>
        <dbReference type="Pfam" id="PF15998"/>
    </source>
</evidence>
<dbReference type="Pfam" id="PF15998">
    <property type="entry name" value="DUF4773"/>
    <property type="match status" value="1"/>
</dbReference>
<dbReference type="OrthoDB" id="6590335at2759"/>
<keyword evidence="2" id="KW-0732">Signal</keyword>
<evidence type="ECO:0000256" key="2">
    <source>
        <dbReference type="SAM" id="SignalP"/>
    </source>
</evidence>
<feature type="signal peptide" evidence="2">
    <location>
        <begin position="1"/>
        <end position="20"/>
    </location>
</feature>
<feature type="compositionally biased region" description="Acidic residues" evidence="1">
    <location>
        <begin position="177"/>
        <end position="197"/>
    </location>
</feature>
<organism evidence="4 5">
    <name type="scientific">Polypedilum vanderplanki</name>
    <name type="common">Sleeping chironomid midge</name>
    <dbReference type="NCBI Taxonomy" id="319348"/>
    <lineage>
        <taxon>Eukaryota</taxon>
        <taxon>Metazoa</taxon>
        <taxon>Ecdysozoa</taxon>
        <taxon>Arthropoda</taxon>
        <taxon>Hexapoda</taxon>
        <taxon>Insecta</taxon>
        <taxon>Pterygota</taxon>
        <taxon>Neoptera</taxon>
        <taxon>Endopterygota</taxon>
        <taxon>Diptera</taxon>
        <taxon>Nematocera</taxon>
        <taxon>Chironomoidea</taxon>
        <taxon>Chironomidae</taxon>
        <taxon>Chironominae</taxon>
        <taxon>Polypedilum</taxon>
        <taxon>Polypedilum</taxon>
    </lineage>
</organism>
<dbReference type="AlphaFoldDB" id="A0A9J6C934"/>
<protein>
    <recommendedName>
        <fullName evidence="3">DUF4773 domain-containing protein</fullName>
    </recommendedName>
</protein>
<feature type="region of interest" description="Disordered" evidence="1">
    <location>
        <begin position="170"/>
        <end position="202"/>
    </location>
</feature>
<feature type="chain" id="PRO_5039890272" description="DUF4773 domain-containing protein" evidence="2">
    <location>
        <begin position="21"/>
        <end position="259"/>
    </location>
</feature>
<evidence type="ECO:0000256" key="1">
    <source>
        <dbReference type="SAM" id="MobiDB-lite"/>
    </source>
</evidence>
<dbReference type="Proteomes" id="UP001107558">
    <property type="component" value="Chromosome 2"/>
</dbReference>
<keyword evidence="5" id="KW-1185">Reference proteome</keyword>
<dbReference type="PANTHER" id="PTHR36299">
    <property type="entry name" value="AGAP008005-PA"/>
    <property type="match status" value="1"/>
</dbReference>
<evidence type="ECO:0000313" key="4">
    <source>
        <dbReference type="EMBL" id="KAG5678593.1"/>
    </source>
</evidence>
<feature type="domain" description="DUF4773" evidence="3">
    <location>
        <begin position="51"/>
        <end position="163"/>
    </location>
</feature>
<accession>A0A9J6C934</accession>